<name>A0A6C0F194_9ZZZZ</name>
<evidence type="ECO:0000313" key="1">
    <source>
        <dbReference type="EMBL" id="QHT34423.1"/>
    </source>
</evidence>
<proteinExistence type="predicted"/>
<sequence>MEKTFAIITPILYEHTYINYFIEYHLKLGFDKIYFLIDNFTCEQDEYIINNQSLVDKVKFYYTKDLVSREEQLQYVNHDKTHIVHRALQNVYKYVIEDYTILLGVDSFLCLDNLTIKEFCDKYNLIKLDVSQIMFKWIVLVNFDYKSNYSLLKDIHDKQNIHKMYNPTYFTLGNRHKVIHPSNDSHHYVIKNENDTIWCNNEIYKINNTHNFYNIVDMMENNRVRIGCIYHFMVRDMLDAIIKTYYFWNKSSTVVKESILKFISTNSNDFSDRFSYFYMGTDNHLIINQITLNVDNENQTYNNDKLINKILIDNNLSIEQLLECANKRGFKI</sequence>
<dbReference type="EMBL" id="MN738999">
    <property type="protein sequence ID" value="QHT34423.1"/>
    <property type="molecule type" value="Genomic_DNA"/>
</dbReference>
<accession>A0A6C0F194</accession>
<organism evidence="1">
    <name type="scientific">viral metagenome</name>
    <dbReference type="NCBI Taxonomy" id="1070528"/>
    <lineage>
        <taxon>unclassified sequences</taxon>
        <taxon>metagenomes</taxon>
        <taxon>organismal metagenomes</taxon>
    </lineage>
</organism>
<reference evidence="1" key="1">
    <citation type="journal article" date="2020" name="Nature">
        <title>Giant virus diversity and host interactions through global metagenomics.</title>
        <authorList>
            <person name="Schulz F."/>
            <person name="Roux S."/>
            <person name="Paez-Espino D."/>
            <person name="Jungbluth S."/>
            <person name="Walsh D.A."/>
            <person name="Denef V.J."/>
            <person name="McMahon K.D."/>
            <person name="Konstantinidis K.T."/>
            <person name="Eloe-Fadrosh E.A."/>
            <person name="Kyrpides N.C."/>
            <person name="Woyke T."/>
        </authorList>
    </citation>
    <scope>NUCLEOTIDE SEQUENCE</scope>
    <source>
        <strain evidence="1">GVMAG-M-3300009163-63</strain>
    </source>
</reference>
<dbReference type="AlphaFoldDB" id="A0A6C0F194"/>
<protein>
    <submittedName>
        <fullName evidence="1">Uncharacterized protein</fullName>
    </submittedName>
</protein>